<protein>
    <submittedName>
        <fullName evidence="3">Protein SUPPRESSOR OF QUENCHING 1, chloroplastic</fullName>
    </submittedName>
</protein>
<organism evidence="3 4">
    <name type="scientific">Mucuna pruriens</name>
    <name type="common">Velvet bean</name>
    <name type="synonym">Dolichos pruriens</name>
    <dbReference type="NCBI Taxonomy" id="157652"/>
    <lineage>
        <taxon>Eukaryota</taxon>
        <taxon>Viridiplantae</taxon>
        <taxon>Streptophyta</taxon>
        <taxon>Embryophyta</taxon>
        <taxon>Tracheophyta</taxon>
        <taxon>Spermatophyta</taxon>
        <taxon>Magnoliopsida</taxon>
        <taxon>eudicotyledons</taxon>
        <taxon>Gunneridae</taxon>
        <taxon>Pentapetalae</taxon>
        <taxon>rosids</taxon>
        <taxon>fabids</taxon>
        <taxon>Fabales</taxon>
        <taxon>Fabaceae</taxon>
        <taxon>Papilionoideae</taxon>
        <taxon>50 kb inversion clade</taxon>
        <taxon>NPAAA clade</taxon>
        <taxon>indigoferoid/millettioid clade</taxon>
        <taxon>Phaseoleae</taxon>
        <taxon>Mucuna</taxon>
    </lineage>
</organism>
<feature type="domain" description="Thioredoxin" evidence="2">
    <location>
        <begin position="137"/>
        <end position="317"/>
    </location>
</feature>
<proteinExistence type="predicted"/>
<dbReference type="InterPro" id="IPR000033">
    <property type="entry name" value="LDLR_classB_rpt"/>
</dbReference>
<dbReference type="InterPro" id="IPR045302">
    <property type="entry name" value="NHL2_NHL_rpt_dom"/>
</dbReference>
<dbReference type="FunFam" id="2.120.10.30:FF:000081">
    <property type="entry name" value="NHL repeat-containing protein 2"/>
    <property type="match status" value="1"/>
</dbReference>
<dbReference type="PANTHER" id="PTHR46388:SF2">
    <property type="entry name" value="NHL REPEAT-CONTAINING PROTEIN 2"/>
    <property type="match status" value="1"/>
</dbReference>
<comment type="caution">
    <text evidence="3">The sequence shown here is derived from an EMBL/GenBank/DDBJ whole genome shotgun (WGS) entry which is preliminary data.</text>
</comment>
<name>A0A371GV70_MUCPR</name>
<dbReference type="InterPro" id="IPR012336">
    <property type="entry name" value="Thioredoxin-like_fold"/>
</dbReference>
<dbReference type="Pfam" id="PF01436">
    <property type="entry name" value="NHL"/>
    <property type="match status" value="1"/>
</dbReference>
<dbReference type="Gene3D" id="3.40.30.10">
    <property type="entry name" value="Glutaredoxin"/>
    <property type="match status" value="1"/>
</dbReference>
<dbReference type="Gene3D" id="2.120.10.30">
    <property type="entry name" value="TolB, C-terminal domain"/>
    <property type="match status" value="1"/>
</dbReference>
<dbReference type="InterPro" id="IPR036249">
    <property type="entry name" value="Thioredoxin-like_sf"/>
</dbReference>
<dbReference type="FunFam" id="3.40.30.10:FF:000320">
    <property type="entry name" value="NHL repeat-containing protein 2"/>
    <property type="match status" value="1"/>
</dbReference>
<dbReference type="Pfam" id="PF13905">
    <property type="entry name" value="Thioredoxin_8"/>
    <property type="match status" value="1"/>
</dbReference>
<dbReference type="STRING" id="157652.A0A371GV70"/>
<evidence type="ECO:0000313" key="4">
    <source>
        <dbReference type="Proteomes" id="UP000257109"/>
    </source>
</evidence>
<dbReference type="EMBL" id="QJKJ01004383">
    <property type="protein sequence ID" value="RDX94399.1"/>
    <property type="molecule type" value="Genomic_DNA"/>
</dbReference>
<dbReference type="SUPFAM" id="SSF63825">
    <property type="entry name" value="YWTD domain"/>
    <property type="match status" value="1"/>
</dbReference>
<dbReference type="PANTHER" id="PTHR46388">
    <property type="entry name" value="NHL REPEAT-CONTAINING PROTEIN 2"/>
    <property type="match status" value="1"/>
</dbReference>
<dbReference type="AlphaFoldDB" id="A0A371GV70"/>
<dbReference type="Gene3D" id="3.40.50.1000">
    <property type="entry name" value="HAD superfamily/HAD-like"/>
    <property type="match status" value="1"/>
</dbReference>
<keyword evidence="4" id="KW-1185">Reference proteome</keyword>
<dbReference type="InterPro" id="IPR036412">
    <property type="entry name" value="HAD-like_sf"/>
</dbReference>
<dbReference type="InterPro" id="IPR011042">
    <property type="entry name" value="6-blade_b-propeller_TolB-like"/>
</dbReference>
<keyword evidence="1" id="KW-0677">Repeat</keyword>
<dbReference type="InterPro" id="IPR023214">
    <property type="entry name" value="HAD_sf"/>
</dbReference>
<dbReference type="CDD" id="cd14951">
    <property type="entry name" value="NHL-2_like"/>
    <property type="match status" value="1"/>
</dbReference>
<dbReference type="InterPro" id="IPR013766">
    <property type="entry name" value="Thioredoxin_domain"/>
</dbReference>
<dbReference type="OrthoDB" id="273823at2759"/>
<dbReference type="SMART" id="SM00135">
    <property type="entry name" value="LY"/>
    <property type="match status" value="1"/>
</dbReference>
<dbReference type="SUPFAM" id="SSF52833">
    <property type="entry name" value="Thioredoxin-like"/>
    <property type="match status" value="1"/>
</dbReference>
<dbReference type="InterPro" id="IPR001258">
    <property type="entry name" value="NHL_repeat"/>
</dbReference>
<dbReference type="Proteomes" id="UP000257109">
    <property type="component" value="Unassembled WGS sequence"/>
</dbReference>
<evidence type="ECO:0000259" key="2">
    <source>
        <dbReference type="PROSITE" id="PS51352"/>
    </source>
</evidence>
<reference evidence="3" key="1">
    <citation type="submission" date="2018-05" db="EMBL/GenBank/DDBJ databases">
        <title>Draft genome of Mucuna pruriens seed.</title>
        <authorList>
            <person name="Nnadi N.E."/>
            <person name="Vos R."/>
            <person name="Hasami M.H."/>
            <person name="Devisetty U.K."/>
            <person name="Aguiy J.C."/>
        </authorList>
    </citation>
    <scope>NUCLEOTIDE SEQUENCE [LARGE SCALE GENOMIC DNA]</scope>
    <source>
        <strain evidence="3">JCA_2017</strain>
    </source>
</reference>
<dbReference type="PROSITE" id="PS51352">
    <property type="entry name" value="THIOREDOXIN_2"/>
    <property type="match status" value="1"/>
</dbReference>
<evidence type="ECO:0000256" key="1">
    <source>
        <dbReference type="ARBA" id="ARBA00022737"/>
    </source>
</evidence>
<dbReference type="Gene3D" id="2.40.10.500">
    <property type="match status" value="1"/>
</dbReference>
<gene>
    <name evidence="3" type="primary">SOQ1</name>
    <name evidence="3" type="ORF">CR513_23221</name>
</gene>
<dbReference type="SUPFAM" id="SSF56784">
    <property type="entry name" value="HAD-like"/>
    <property type="match status" value="1"/>
</dbReference>
<evidence type="ECO:0000313" key="3">
    <source>
        <dbReference type="EMBL" id="RDX94399.1"/>
    </source>
</evidence>
<accession>A0A371GV70</accession>
<sequence>MYSQCIVIEDALAGVQAAKAAQMRCIAVRTTLSDEALESAGPTLIRDDIGSVSLGDILSGGSVGNNKRMQGSETLNNFSQSSSAVLAGGLQGSRRDILRFGSLGIALSCLFFTLSNWKLIATLQAMQYASPKAIWNKLFGVTQPPMEQKEDNSTYDRIQQFVNYISDLESRGNAQIVPEFPSKLDWLNTAPLQFCRELKGKVVLLDFWTYCCINCMHVLPDLDALEKKYKDMPFVVVGVHSAKFDNEKDSEAIRNAVLRYGISHPVVNDGDMYLWRKLGINSWPTFAIIGPNGKLLAQLAGEGHKKDLDDFVEAALLFYGKQNMLDNTPISLSLEKDNDPRLFTSPLKFPGKLAIDVLNNRLFISDSNHNRIVVTDLDGNFIVQIGSSGEEGFQDGSFDDATFNRPQGIAYNAKKNILYVADTENHALREIDFVNEKVRTLAGNGTKGSDYVGGGKGDAQLLNSPWDVCFHPFEEKIYIAMAGQHQIWEHNLLDATTRAFSGDGYERNLNGSSSSSTSFAQPSGLSLSQDLREIYIADSESSSIRATDLKTGGSRLLAGGDPIFSDNLFKFGDQDGIGSEVLLQHPLGVMSGNDGEIYIADSYNHKSSLRNFACLGTCFIAS</sequence>